<dbReference type="Pfam" id="PF04893">
    <property type="entry name" value="Yip1"/>
    <property type="match status" value="1"/>
</dbReference>
<evidence type="ECO:0000256" key="2">
    <source>
        <dbReference type="ARBA" id="ARBA00022692"/>
    </source>
</evidence>
<feature type="transmembrane region" description="Helical" evidence="5">
    <location>
        <begin position="27"/>
        <end position="50"/>
    </location>
</feature>
<dbReference type="EMBL" id="PFNG01000150">
    <property type="protein sequence ID" value="PIZ38399.1"/>
    <property type="molecule type" value="Genomic_DNA"/>
</dbReference>
<proteinExistence type="predicted"/>
<sequence length="226" mass="24125">MEAVKNLGRVLVKPSSVFEWAKDNPNFVMPVVLLIVVSIIFGAISAPLAADLAQKQMQNGTAKLTPAQEGQAKQMMKFLPIIAAVMGLFSVIFALFIQAALIHLGMSMFGGSAKFTVGIATVAYAQVPIVLQQIMQSIYVTVSGKVIAPGLSALLPFRQQMGPLGAFLGRIDIFALWSIILLVIGFSITYKVSKGKTMAVVVGYWLLGTILAVLPVLISGSLKMTL</sequence>
<accession>A0A2M7T7M6</accession>
<evidence type="ECO:0000256" key="1">
    <source>
        <dbReference type="ARBA" id="ARBA00004141"/>
    </source>
</evidence>
<feature type="transmembrane region" description="Helical" evidence="5">
    <location>
        <begin position="198"/>
        <end position="218"/>
    </location>
</feature>
<dbReference type="Proteomes" id="UP000230956">
    <property type="component" value="Unassembled WGS sequence"/>
</dbReference>
<evidence type="ECO:0000256" key="3">
    <source>
        <dbReference type="ARBA" id="ARBA00022989"/>
    </source>
</evidence>
<feature type="transmembrane region" description="Helical" evidence="5">
    <location>
        <begin position="167"/>
        <end position="186"/>
    </location>
</feature>
<dbReference type="GO" id="GO:0016020">
    <property type="term" value="C:membrane"/>
    <property type="evidence" value="ECO:0007669"/>
    <property type="project" value="UniProtKB-SubCell"/>
</dbReference>
<feature type="transmembrane region" description="Helical" evidence="5">
    <location>
        <begin position="78"/>
        <end position="101"/>
    </location>
</feature>
<evidence type="ECO:0000313" key="7">
    <source>
        <dbReference type="EMBL" id="PIZ38399.1"/>
    </source>
</evidence>
<comment type="caution">
    <text evidence="7">The sequence shown here is derived from an EMBL/GenBank/DDBJ whole genome shotgun (WGS) entry which is preliminary data.</text>
</comment>
<dbReference type="InterPro" id="IPR006977">
    <property type="entry name" value="Yip1_dom"/>
</dbReference>
<evidence type="ECO:0000259" key="6">
    <source>
        <dbReference type="Pfam" id="PF04893"/>
    </source>
</evidence>
<dbReference type="RefSeq" id="WP_286678124.1">
    <property type="nucleotide sequence ID" value="NZ_MNXI01000060.1"/>
</dbReference>
<keyword evidence="4 5" id="KW-0472">Membrane</keyword>
<keyword evidence="3 5" id="KW-1133">Transmembrane helix</keyword>
<evidence type="ECO:0000256" key="4">
    <source>
        <dbReference type="ARBA" id="ARBA00023136"/>
    </source>
</evidence>
<evidence type="ECO:0000313" key="8">
    <source>
        <dbReference type="Proteomes" id="UP000230956"/>
    </source>
</evidence>
<feature type="domain" description="Yip1" evidence="6">
    <location>
        <begin position="9"/>
        <end position="213"/>
    </location>
</feature>
<dbReference type="AlphaFoldDB" id="A0A2M7T7M6"/>
<evidence type="ECO:0000256" key="5">
    <source>
        <dbReference type="SAM" id="Phobius"/>
    </source>
</evidence>
<keyword evidence="2 5" id="KW-0812">Transmembrane</keyword>
<gene>
    <name evidence="7" type="ORF">COY37_06240</name>
</gene>
<reference evidence="8" key="1">
    <citation type="submission" date="2017-09" db="EMBL/GenBank/DDBJ databases">
        <title>Depth-based differentiation of microbial function through sediment-hosted aquifers and enrichment of novel symbionts in the deep terrestrial subsurface.</title>
        <authorList>
            <person name="Probst A.J."/>
            <person name="Ladd B."/>
            <person name="Jarett J.K."/>
            <person name="Geller-Mcgrath D.E."/>
            <person name="Sieber C.M.K."/>
            <person name="Emerson J.B."/>
            <person name="Anantharaman K."/>
            <person name="Thomas B.C."/>
            <person name="Malmstrom R."/>
            <person name="Stieglmeier M."/>
            <person name="Klingl A."/>
            <person name="Woyke T."/>
            <person name="Ryan C.M."/>
            <person name="Banfield J.F."/>
        </authorList>
    </citation>
    <scope>NUCLEOTIDE SEQUENCE [LARGE SCALE GENOMIC DNA]</scope>
</reference>
<name>A0A2M7T7M6_9ACTN</name>
<protein>
    <recommendedName>
        <fullName evidence="6">Yip1 domain-containing protein</fullName>
    </recommendedName>
</protein>
<organism evidence="7 8">
    <name type="scientific">Candidatus Aquicultor secundus</name>
    <dbReference type="NCBI Taxonomy" id="1973895"/>
    <lineage>
        <taxon>Bacteria</taxon>
        <taxon>Bacillati</taxon>
        <taxon>Actinomycetota</taxon>
        <taxon>Candidatus Aquicultoria</taxon>
        <taxon>Candidatus Aquicultorales</taxon>
        <taxon>Candidatus Aquicultoraceae</taxon>
        <taxon>Candidatus Aquicultor</taxon>
    </lineage>
</organism>
<comment type="subcellular location">
    <subcellularLocation>
        <location evidence="1">Membrane</location>
        <topology evidence="1">Multi-pass membrane protein</topology>
    </subcellularLocation>
</comment>